<dbReference type="CDD" id="cd08946">
    <property type="entry name" value="SDR_e"/>
    <property type="match status" value="1"/>
</dbReference>
<dbReference type="InterPro" id="IPR036291">
    <property type="entry name" value="NAD(P)-bd_dom_sf"/>
</dbReference>
<dbReference type="Pfam" id="PF01370">
    <property type="entry name" value="Epimerase"/>
    <property type="match status" value="1"/>
</dbReference>
<dbReference type="EMBL" id="UINC01155598">
    <property type="protein sequence ID" value="SVD51545.1"/>
    <property type="molecule type" value="Genomic_DNA"/>
</dbReference>
<dbReference type="InterPro" id="IPR050177">
    <property type="entry name" value="Lipid_A_modif_metabolic_enz"/>
</dbReference>
<evidence type="ECO:0000313" key="2">
    <source>
        <dbReference type="EMBL" id="SVD51545.1"/>
    </source>
</evidence>
<dbReference type="PANTHER" id="PTHR43245">
    <property type="entry name" value="BIFUNCTIONAL POLYMYXIN RESISTANCE PROTEIN ARNA"/>
    <property type="match status" value="1"/>
</dbReference>
<dbReference type="SUPFAM" id="SSF51735">
    <property type="entry name" value="NAD(P)-binding Rossmann-fold domains"/>
    <property type="match status" value="1"/>
</dbReference>
<reference evidence="2" key="1">
    <citation type="submission" date="2018-05" db="EMBL/GenBank/DDBJ databases">
        <authorList>
            <person name="Lanie J.A."/>
            <person name="Ng W.-L."/>
            <person name="Kazmierczak K.M."/>
            <person name="Andrzejewski T.M."/>
            <person name="Davidsen T.M."/>
            <person name="Wayne K.J."/>
            <person name="Tettelin H."/>
            <person name="Glass J.I."/>
            <person name="Rusch D."/>
            <person name="Podicherti R."/>
            <person name="Tsui H.-C.T."/>
            <person name="Winkler M.E."/>
        </authorList>
    </citation>
    <scope>NUCLEOTIDE SEQUENCE</scope>
</reference>
<gene>
    <name evidence="2" type="ORF">METZ01_LOCUS404399</name>
</gene>
<feature type="non-terminal residue" evidence="2">
    <location>
        <position position="134"/>
    </location>
</feature>
<dbReference type="Gene3D" id="3.40.50.720">
    <property type="entry name" value="NAD(P)-binding Rossmann-like Domain"/>
    <property type="match status" value="1"/>
</dbReference>
<sequence>MAQQLLTDGHDITVLDTQWFGNYLQDHPNLTVLKQDVRNIDAVPLDGVEVVIHLANIANDPGVELNPSLSWEVNVLGTQQLADKAMRKGVKQFLFASSGSVYGVKDEPQVTEELILVPISVYNKTKMTAERVLL</sequence>
<organism evidence="2">
    <name type="scientific">marine metagenome</name>
    <dbReference type="NCBI Taxonomy" id="408172"/>
    <lineage>
        <taxon>unclassified sequences</taxon>
        <taxon>metagenomes</taxon>
        <taxon>ecological metagenomes</taxon>
    </lineage>
</organism>
<name>A0A382VZU6_9ZZZZ</name>
<dbReference type="PANTHER" id="PTHR43245:SF23">
    <property type="entry name" value="NAD(P)-BINDING DOMAIN-CONTAINING PROTEIN"/>
    <property type="match status" value="1"/>
</dbReference>
<feature type="domain" description="NAD-dependent epimerase/dehydratase" evidence="1">
    <location>
        <begin position="2"/>
        <end position="133"/>
    </location>
</feature>
<accession>A0A382VZU6</accession>
<proteinExistence type="predicted"/>
<dbReference type="AlphaFoldDB" id="A0A382VZU6"/>
<evidence type="ECO:0000259" key="1">
    <source>
        <dbReference type="Pfam" id="PF01370"/>
    </source>
</evidence>
<dbReference type="InterPro" id="IPR001509">
    <property type="entry name" value="Epimerase_deHydtase"/>
</dbReference>
<protein>
    <recommendedName>
        <fullName evidence="1">NAD-dependent epimerase/dehydratase domain-containing protein</fullName>
    </recommendedName>
</protein>